<comment type="subcellular location">
    <subcellularLocation>
        <location evidence="1">Membrane</location>
        <topology evidence="1">Single-pass type I membrane protein</topology>
    </subcellularLocation>
</comment>
<dbReference type="GO" id="GO:0016020">
    <property type="term" value="C:membrane"/>
    <property type="evidence" value="ECO:0007669"/>
    <property type="project" value="UniProtKB-SubCell"/>
</dbReference>
<dbReference type="GO" id="GO:0004674">
    <property type="term" value="F:protein serine/threonine kinase activity"/>
    <property type="evidence" value="ECO:0007669"/>
    <property type="project" value="UniProtKB-KW"/>
</dbReference>
<dbReference type="HOGENOM" id="CLU_2472854_0_0_1"/>
<proteinExistence type="predicted"/>
<dbReference type="EnsemblPlants" id="OMERI09G06780.2">
    <property type="protein sequence ID" value="OMERI09G06780.2"/>
    <property type="gene ID" value="OMERI09G06780"/>
</dbReference>
<sequence length="88" mass="9999">MAKSHQDARGKPRMTMRGFFKHGSKRALFYDYMSNDSLLDFASMRALFYEYMSNGSLEKCSVGNSPSEENLNWGMLFDIVVGTARGLE</sequence>
<keyword evidence="2" id="KW-0418">Kinase</keyword>
<evidence type="ECO:0000256" key="2">
    <source>
        <dbReference type="ARBA" id="ARBA00022527"/>
    </source>
</evidence>
<keyword evidence="9" id="KW-1185">Reference proteome</keyword>
<reference evidence="8" key="1">
    <citation type="submission" date="2015-04" db="UniProtKB">
        <authorList>
            <consortium name="EnsemblPlants"/>
        </authorList>
    </citation>
    <scope>IDENTIFICATION</scope>
</reference>
<evidence type="ECO:0000256" key="6">
    <source>
        <dbReference type="ARBA" id="ARBA00023136"/>
    </source>
</evidence>
<dbReference type="InterPro" id="IPR045874">
    <property type="entry name" value="LRK10/LRL21-25-like"/>
</dbReference>
<dbReference type="Proteomes" id="UP000008021">
    <property type="component" value="Chromosome 9"/>
</dbReference>
<dbReference type="Gramene" id="OMERI09G06780.2">
    <property type="protein sequence ID" value="OMERI09G06780.2"/>
    <property type="gene ID" value="OMERI09G06780"/>
</dbReference>
<evidence type="ECO:0000256" key="1">
    <source>
        <dbReference type="ARBA" id="ARBA00004479"/>
    </source>
</evidence>
<evidence type="ECO:0000313" key="8">
    <source>
        <dbReference type="EnsemblPlants" id="OMERI09G06780.2"/>
    </source>
</evidence>
<keyword evidence="7" id="KW-0325">Glycoprotein</keyword>
<evidence type="ECO:0000313" key="9">
    <source>
        <dbReference type="Proteomes" id="UP000008021"/>
    </source>
</evidence>
<keyword evidence="3" id="KW-0812">Transmembrane</keyword>
<keyword evidence="5" id="KW-1133">Transmembrane helix</keyword>
<evidence type="ECO:0000256" key="7">
    <source>
        <dbReference type="ARBA" id="ARBA00023180"/>
    </source>
</evidence>
<dbReference type="InterPro" id="IPR011009">
    <property type="entry name" value="Kinase-like_dom_sf"/>
</dbReference>
<accession>A0A0E0ERR2</accession>
<protein>
    <submittedName>
        <fullName evidence="8">Uncharacterized protein</fullName>
    </submittedName>
</protein>
<evidence type="ECO:0000256" key="4">
    <source>
        <dbReference type="ARBA" id="ARBA00022729"/>
    </source>
</evidence>
<evidence type="ECO:0000256" key="5">
    <source>
        <dbReference type="ARBA" id="ARBA00022989"/>
    </source>
</evidence>
<dbReference type="AlphaFoldDB" id="A0A0E0ERR2"/>
<keyword evidence="2" id="KW-0808">Transferase</keyword>
<evidence type="ECO:0000256" key="3">
    <source>
        <dbReference type="ARBA" id="ARBA00022692"/>
    </source>
</evidence>
<dbReference type="PANTHER" id="PTHR27009">
    <property type="entry name" value="RUST RESISTANCE KINASE LR10-RELATED"/>
    <property type="match status" value="1"/>
</dbReference>
<dbReference type="Gene3D" id="1.10.510.10">
    <property type="entry name" value="Transferase(Phosphotransferase) domain 1"/>
    <property type="match status" value="1"/>
</dbReference>
<keyword evidence="2" id="KW-0723">Serine/threonine-protein kinase</keyword>
<name>A0A0E0ERR2_9ORYZ</name>
<dbReference type="SUPFAM" id="SSF56112">
    <property type="entry name" value="Protein kinase-like (PK-like)"/>
    <property type="match status" value="1"/>
</dbReference>
<keyword evidence="6" id="KW-0472">Membrane</keyword>
<keyword evidence="4" id="KW-0732">Signal</keyword>
<reference evidence="8" key="2">
    <citation type="submission" date="2018-05" db="EMBL/GenBank/DDBJ databases">
        <title>OmerRS3 (Oryza meridionalis Reference Sequence Version 3).</title>
        <authorList>
            <person name="Zhang J."/>
            <person name="Kudrna D."/>
            <person name="Lee S."/>
            <person name="Talag J."/>
            <person name="Welchert J."/>
            <person name="Wing R.A."/>
        </authorList>
    </citation>
    <scope>NUCLEOTIDE SEQUENCE [LARGE SCALE GENOMIC DNA]</scope>
    <source>
        <strain evidence="8">cv. OR44</strain>
    </source>
</reference>
<organism evidence="8">
    <name type="scientific">Oryza meridionalis</name>
    <dbReference type="NCBI Taxonomy" id="40149"/>
    <lineage>
        <taxon>Eukaryota</taxon>
        <taxon>Viridiplantae</taxon>
        <taxon>Streptophyta</taxon>
        <taxon>Embryophyta</taxon>
        <taxon>Tracheophyta</taxon>
        <taxon>Spermatophyta</taxon>
        <taxon>Magnoliopsida</taxon>
        <taxon>Liliopsida</taxon>
        <taxon>Poales</taxon>
        <taxon>Poaceae</taxon>
        <taxon>BOP clade</taxon>
        <taxon>Oryzoideae</taxon>
        <taxon>Oryzeae</taxon>
        <taxon>Oryzinae</taxon>
        <taxon>Oryza</taxon>
    </lineage>
</organism>